<feature type="compositionally biased region" description="Basic and acidic residues" evidence="12">
    <location>
        <begin position="288"/>
        <end position="315"/>
    </location>
</feature>
<dbReference type="InterPro" id="IPR040168">
    <property type="entry name" value="Not2/3/5"/>
</dbReference>
<dbReference type="PANTHER" id="PTHR23326">
    <property type="entry name" value="CCR4 NOT-RELATED"/>
    <property type="match status" value="1"/>
</dbReference>
<feature type="domain" description="CCR4-Not complex component Not N-terminal" evidence="13">
    <location>
        <begin position="51"/>
        <end position="270"/>
    </location>
</feature>
<feature type="region of interest" description="Disordered" evidence="12">
    <location>
        <begin position="183"/>
        <end position="207"/>
    </location>
</feature>
<dbReference type="AlphaFoldDB" id="A0A8H6B9R5"/>
<keyword evidence="4 10" id="KW-0963">Cytoplasm</keyword>
<evidence type="ECO:0000259" key="13">
    <source>
        <dbReference type="Pfam" id="PF04065"/>
    </source>
</evidence>
<feature type="compositionally biased region" description="Polar residues" evidence="12">
    <location>
        <begin position="359"/>
        <end position="369"/>
    </location>
</feature>
<dbReference type="GO" id="GO:0006355">
    <property type="term" value="P:regulation of DNA-templated transcription"/>
    <property type="evidence" value="ECO:0007669"/>
    <property type="project" value="InterPro"/>
</dbReference>
<feature type="compositionally biased region" description="Low complexity" evidence="12">
    <location>
        <begin position="423"/>
        <end position="457"/>
    </location>
</feature>
<dbReference type="Gene3D" id="2.30.30.1020">
    <property type="entry name" value="CCR4-NOT complex subunit 2/3/5, C-terminal domain"/>
    <property type="match status" value="1"/>
</dbReference>
<organism evidence="15 16">
    <name type="scientific">Dekkera bruxellensis</name>
    <name type="common">Brettanomyces custersii</name>
    <dbReference type="NCBI Taxonomy" id="5007"/>
    <lineage>
        <taxon>Eukaryota</taxon>
        <taxon>Fungi</taxon>
        <taxon>Dikarya</taxon>
        <taxon>Ascomycota</taxon>
        <taxon>Saccharomycotina</taxon>
        <taxon>Pichiomycetes</taxon>
        <taxon>Pichiales</taxon>
        <taxon>Pichiaceae</taxon>
        <taxon>Brettanomyces</taxon>
    </lineage>
</organism>
<evidence type="ECO:0000256" key="10">
    <source>
        <dbReference type="PIRNR" id="PIRNR005290"/>
    </source>
</evidence>
<evidence type="ECO:0000256" key="4">
    <source>
        <dbReference type="ARBA" id="ARBA00022490"/>
    </source>
</evidence>
<feature type="compositionally biased region" description="Polar residues" evidence="12">
    <location>
        <begin position="458"/>
        <end position="467"/>
    </location>
</feature>
<comment type="subcellular location">
    <subcellularLocation>
        <location evidence="2 10">Cytoplasm</location>
    </subcellularLocation>
    <subcellularLocation>
        <location evidence="1 10">Nucleus</location>
    </subcellularLocation>
</comment>
<evidence type="ECO:0000256" key="11">
    <source>
        <dbReference type="SAM" id="Coils"/>
    </source>
</evidence>
<dbReference type="GO" id="GO:0000289">
    <property type="term" value="P:nuclear-transcribed mRNA poly(A) tail shortening"/>
    <property type="evidence" value="ECO:0007669"/>
    <property type="project" value="UniProtKB-ARBA"/>
</dbReference>
<feature type="compositionally biased region" description="Low complexity" evidence="12">
    <location>
        <begin position="493"/>
        <end position="526"/>
    </location>
</feature>
<evidence type="ECO:0000256" key="9">
    <source>
        <dbReference type="ARBA" id="ARBA00023242"/>
    </source>
</evidence>
<dbReference type="Pfam" id="PF04065">
    <property type="entry name" value="Not3"/>
    <property type="match status" value="1"/>
</dbReference>
<dbReference type="GO" id="GO:0000932">
    <property type="term" value="C:P-body"/>
    <property type="evidence" value="ECO:0007669"/>
    <property type="project" value="UniProtKB-UniRule"/>
</dbReference>
<dbReference type="Proteomes" id="UP000568158">
    <property type="component" value="Unassembled WGS sequence"/>
</dbReference>
<feature type="compositionally biased region" description="Low complexity" evidence="12">
    <location>
        <begin position="316"/>
        <end position="331"/>
    </location>
</feature>
<protein>
    <recommendedName>
        <fullName evidence="10">General negative regulator of transcription subunit</fullName>
    </recommendedName>
</protein>
<evidence type="ECO:0000256" key="8">
    <source>
        <dbReference type="ARBA" id="ARBA00023163"/>
    </source>
</evidence>
<dbReference type="InterPro" id="IPR007207">
    <property type="entry name" value="Not_N"/>
</dbReference>
<dbReference type="EMBL" id="JABCYN010000042">
    <property type="protein sequence ID" value="KAF6007452.1"/>
    <property type="molecule type" value="Genomic_DNA"/>
</dbReference>
<evidence type="ECO:0000256" key="12">
    <source>
        <dbReference type="SAM" id="MobiDB-lite"/>
    </source>
</evidence>
<keyword evidence="10" id="KW-0010">Activator</keyword>
<feature type="compositionally biased region" description="Low complexity" evidence="12">
    <location>
        <begin position="343"/>
        <end position="352"/>
    </location>
</feature>
<dbReference type="Pfam" id="PF04153">
    <property type="entry name" value="NOT2_3_5_C"/>
    <property type="match status" value="1"/>
</dbReference>
<evidence type="ECO:0000259" key="14">
    <source>
        <dbReference type="Pfam" id="PF04153"/>
    </source>
</evidence>
<keyword evidence="7 10" id="KW-0805">Transcription regulation</keyword>
<evidence type="ECO:0000256" key="6">
    <source>
        <dbReference type="ARBA" id="ARBA00022553"/>
    </source>
</evidence>
<reference evidence="15 16" key="1">
    <citation type="journal article" date="2020" name="Appl. Microbiol. Biotechnol.">
        <title>Targeted gene deletion in Brettanomyces bruxellensis with an expression-free CRISPR-Cas9 system.</title>
        <authorList>
            <person name="Varela C."/>
            <person name="Bartel C."/>
            <person name="Onetto C."/>
            <person name="Borneman A."/>
        </authorList>
    </citation>
    <scope>NUCLEOTIDE SEQUENCE [LARGE SCALE GENOMIC DNA]</scope>
    <source>
        <strain evidence="15 16">AWRI1613</strain>
    </source>
</reference>
<evidence type="ECO:0000313" key="16">
    <source>
        <dbReference type="Proteomes" id="UP000568158"/>
    </source>
</evidence>
<evidence type="ECO:0000256" key="2">
    <source>
        <dbReference type="ARBA" id="ARBA00004496"/>
    </source>
</evidence>
<evidence type="ECO:0000256" key="1">
    <source>
        <dbReference type="ARBA" id="ARBA00004123"/>
    </source>
</evidence>
<keyword evidence="9 10" id="KW-0539">Nucleus</keyword>
<feature type="region of interest" description="Disordered" evidence="12">
    <location>
        <begin position="550"/>
        <end position="578"/>
    </location>
</feature>
<proteinExistence type="inferred from homology"/>
<dbReference type="InterPro" id="IPR038635">
    <property type="entry name" value="CCR4-NOT_su2/3/5_C_sf"/>
</dbReference>
<feature type="domain" description="NOT2/NOT3/NOT5 C-terminal" evidence="14">
    <location>
        <begin position="663"/>
        <end position="748"/>
    </location>
</feature>
<dbReference type="InterPro" id="IPR012270">
    <property type="entry name" value="CCR4-NOT_su3/5"/>
</dbReference>
<gene>
    <name evidence="15" type="ORF">HII12_004614</name>
</gene>
<keyword evidence="8 10" id="KW-0804">Transcription</keyword>
<dbReference type="GO" id="GO:0030015">
    <property type="term" value="C:CCR4-NOT core complex"/>
    <property type="evidence" value="ECO:0007669"/>
    <property type="project" value="UniProtKB-UniRule"/>
</dbReference>
<comment type="caution">
    <text evidence="15">The sequence shown here is derived from an EMBL/GenBank/DDBJ whole genome shotgun (WGS) entry which is preliminary data.</text>
</comment>
<accession>A0A8H6B9R5</accession>
<evidence type="ECO:0000256" key="3">
    <source>
        <dbReference type="ARBA" id="ARBA00007682"/>
    </source>
</evidence>
<evidence type="ECO:0000256" key="5">
    <source>
        <dbReference type="ARBA" id="ARBA00022491"/>
    </source>
</evidence>
<dbReference type="InterPro" id="IPR007282">
    <property type="entry name" value="NOT2/3/5_C"/>
</dbReference>
<name>A0A8H6B9R5_DEKBR</name>
<feature type="coiled-coil region" evidence="11">
    <location>
        <begin position="83"/>
        <end position="139"/>
    </location>
</feature>
<dbReference type="PIRSF" id="PIRSF005290">
    <property type="entry name" value="NOT_su_3_5"/>
    <property type="match status" value="1"/>
</dbReference>
<feature type="region of interest" description="Disordered" evidence="12">
    <location>
        <begin position="284"/>
        <end position="400"/>
    </location>
</feature>
<keyword evidence="5 10" id="KW-0678">Repressor</keyword>
<evidence type="ECO:0000313" key="15">
    <source>
        <dbReference type="EMBL" id="KAF6007452.1"/>
    </source>
</evidence>
<comment type="function">
    <text evidence="10">Acts as component of the CCR4-NOT core complex, which in the nucleus seems to be a general transcription factor, and in the cytoplasm the major mRNA deadenylase involved in mRNA turnover. The NOT protein subcomplex negatively regulates the basal and activated transcription of many genes. Preferentially affects TC-type TATA element-dependent transcription. Could directly or indirectly inhibit component(s) of the general transcription machinery.</text>
</comment>
<dbReference type="GO" id="GO:0005634">
    <property type="term" value="C:nucleus"/>
    <property type="evidence" value="ECO:0007669"/>
    <property type="project" value="UniProtKB-SubCell"/>
</dbReference>
<keyword evidence="11" id="KW-0175">Coiled coil</keyword>
<comment type="similarity">
    <text evidence="3 10">Belongs to the CNOT2/3/5 family.</text>
</comment>
<keyword evidence="6" id="KW-0597">Phosphoprotein</keyword>
<evidence type="ECO:0000256" key="7">
    <source>
        <dbReference type="ARBA" id="ARBA00023015"/>
    </source>
</evidence>
<sequence>MDLKLGLHRLGYTQSAIQSRTISDKQENWEDGKHSLLKSWNTNRTYVIHPREMDRVFKKIKEGMEIFDTLYERHQTTSSSSQRDKLESELKKEIKKLQRFREQVKNWQTASEVKEKDKLLEYRKLVERAMEQYKEVERGSKSKAYSNEALADAGEEKEDNEATRFVQKALDELQRQQEMLEAKLEKLDSGRRGRRSNPEVESRKQEIETTLGHHHWHTQKLELILRLLENKVLNPDDVMAISDDLQYYLEDNQDPDFVNDDTMYDELDLDADVAIAHEVHSTFGEGVSAKKEDDDKEEDKKSKEKNGQHEQKKESSVSSGISRSSSSNSTNNGGGSHVTFGVRSSSRSKSGSPAPARVSRTNSGRNTPLHNYRLRTSSSVSSSSGVPTMANLRPAPVPKPAADLKWSAAVAMSSGVGGKSEGGDASAMKAASATATATANGNGNGNATATSATPSTSKFSQPSAASSGMNLNALNAASVLEALKRQRPKDLAAKAPSSTSGASTASSSRNGGSAETATAATSHTATPGNTSGPDEAFRTEKDTVCRPAIKINSGGGVPSSVSTSVHTQGPAEGCRIGPTPRELGVQQDESFRFLPAGLQNMLLSSAVARDRQKSGKKPACVDLRTMLSTPRSFSPLPGFVYPPGLEAQRVSTVWNQVRVSKNIDADAQNVDTATLFFAYYYGLSQREREVAYQVLVARQWRCSKDRTVWYQRHSPVKARGEGFEIADYNVFSAADWSLSEKPNYKVSY</sequence>
<feature type="region of interest" description="Disordered" evidence="12">
    <location>
        <begin position="487"/>
        <end position="537"/>
    </location>
</feature>
<feature type="region of interest" description="Disordered" evidence="12">
    <location>
        <begin position="413"/>
        <end position="467"/>
    </location>
</feature>